<comment type="cofactor">
    <cofactor evidence="1">
        <name>[4Fe-4S] cluster</name>
        <dbReference type="ChEBI" id="CHEBI:49883"/>
    </cofactor>
</comment>
<evidence type="ECO:0000313" key="9">
    <source>
        <dbReference type="EMBL" id="TXJ58201.1"/>
    </source>
</evidence>
<dbReference type="Proteomes" id="UP000322659">
    <property type="component" value="Unassembled WGS sequence"/>
</dbReference>
<dbReference type="SFLD" id="SFLDG01067">
    <property type="entry name" value="SPASM/twitch_domain_containing"/>
    <property type="match status" value="1"/>
</dbReference>
<evidence type="ECO:0000256" key="6">
    <source>
        <dbReference type="ARBA" id="ARBA00023014"/>
    </source>
</evidence>
<dbReference type="PROSITE" id="PS51918">
    <property type="entry name" value="RADICAL_SAM"/>
    <property type="match status" value="1"/>
</dbReference>
<dbReference type="CDD" id="cd01335">
    <property type="entry name" value="Radical_SAM"/>
    <property type="match status" value="1"/>
</dbReference>
<dbReference type="SUPFAM" id="SSF102114">
    <property type="entry name" value="Radical SAM enzymes"/>
    <property type="match status" value="1"/>
</dbReference>
<dbReference type="Gene3D" id="3.20.20.70">
    <property type="entry name" value="Aldolase class I"/>
    <property type="match status" value="1"/>
</dbReference>
<dbReference type="EMBL" id="SAYI01000005">
    <property type="protein sequence ID" value="TXJ58201.1"/>
    <property type="molecule type" value="Genomic_DNA"/>
</dbReference>
<protein>
    <submittedName>
        <fullName evidence="9">Radical SAM protein</fullName>
    </submittedName>
</protein>
<name>A0A5C8E9C7_9SPIR</name>
<dbReference type="RefSeq" id="WP_147530261.1">
    <property type="nucleotide sequence ID" value="NZ_SAXZ01000001.1"/>
</dbReference>
<organism evidence="9 10">
    <name type="scientific">Brachyspira aalborgi</name>
    <dbReference type="NCBI Taxonomy" id="29522"/>
    <lineage>
        <taxon>Bacteria</taxon>
        <taxon>Pseudomonadati</taxon>
        <taxon>Spirochaetota</taxon>
        <taxon>Spirochaetia</taxon>
        <taxon>Brachyspirales</taxon>
        <taxon>Brachyspiraceae</taxon>
        <taxon>Brachyspira</taxon>
    </lineage>
</organism>
<keyword evidence="2" id="KW-0004">4Fe-4S</keyword>
<dbReference type="GO" id="GO:0046872">
    <property type="term" value="F:metal ion binding"/>
    <property type="evidence" value="ECO:0007669"/>
    <property type="project" value="UniProtKB-KW"/>
</dbReference>
<evidence type="ECO:0000256" key="4">
    <source>
        <dbReference type="ARBA" id="ARBA00022723"/>
    </source>
</evidence>
<evidence type="ECO:0000256" key="5">
    <source>
        <dbReference type="ARBA" id="ARBA00023004"/>
    </source>
</evidence>
<feature type="domain" description="Radical SAM core" evidence="7">
    <location>
        <begin position="23"/>
        <end position="253"/>
    </location>
</feature>
<evidence type="ECO:0000256" key="1">
    <source>
        <dbReference type="ARBA" id="ARBA00001966"/>
    </source>
</evidence>
<dbReference type="PANTHER" id="PTHR11228:SF7">
    <property type="entry name" value="PQQA PEPTIDE CYCLASE"/>
    <property type="match status" value="1"/>
</dbReference>
<dbReference type="GO" id="GO:0003824">
    <property type="term" value="F:catalytic activity"/>
    <property type="evidence" value="ECO:0007669"/>
    <property type="project" value="InterPro"/>
</dbReference>
<dbReference type="PANTHER" id="PTHR11228">
    <property type="entry name" value="RADICAL SAM DOMAIN PROTEIN"/>
    <property type="match status" value="1"/>
</dbReference>
<dbReference type="Pfam" id="PF13186">
    <property type="entry name" value="SPASM"/>
    <property type="match status" value="1"/>
</dbReference>
<proteinExistence type="predicted"/>
<keyword evidence="11" id="KW-1185">Reference proteome</keyword>
<keyword evidence="3" id="KW-0949">S-adenosyl-L-methionine</keyword>
<dbReference type="InterPro" id="IPR050377">
    <property type="entry name" value="Radical_SAM_PqqE_MftC-like"/>
</dbReference>
<dbReference type="SFLD" id="SFLDG01387">
    <property type="entry name" value="BtrN-like_SPASM_domain_contain"/>
    <property type="match status" value="1"/>
</dbReference>
<dbReference type="GO" id="GO:0051536">
    <property type="term" value="F:iron-sulfur cluster binding"/>
    <property type="evidence" value="ECO:0007669"/>
    <property type="project" value="UniProtKB-KW"/>
</dbReference>
<gene>
    <name evidence="8" type="ORF">EPJ71_00470</name>
    <name evidence="9" type="ORF">EPJ76_01760</name>
</gene>
<dbReference type="Pfam" id="PF04055">
    <property type="entry name" value="Radical_SAM"/>
    <property type="match status" value="1"/>
</dbReference>
<dbReference type="InterPro" id="IPR007197">
    <property type="entry name" value="rSAM"/>
</dbReference>
<dbReference type="Proteomes" id="UP000322327">
    <property type="component" value="Unassembled WGS sequence"/>
</dbReference>
<evidence type="ECO:0000313" key="8">
    <source>
        <dbReference type="EMBL" id="TXJ34375.1"/>
    </source>
</evidence>
<dbReference type="EMBL" id="SAXZ01000001">
    <property type="protein sequence ID" value="TXJ34375.1"/>
    <property type="molecule type" value="Genomic_DNA"/>
</dbReference>
<sequence>MKAQIKPKINLEERVKLQDVLPLKTPFSMLIEPSDKCNFRCKFCPTSDLKLMQATEGRNYGNMNFDLYKKVIDDIAEFEDNLKIVHLYNQGEPLLNPYFSNMVEYAKSKKYINKVATTSNAYLLNKELSLRIIQAGLDRIQISIEGINEEQYFNISNVKIDFNKLVDNIEFFYKNKKECDIFIKIVGNNLNEQEKNKFYNIFGDICDYIFIENVVPIHSNFEYNLDNNFIDRELSLTGEKVNYVSVCPQIFYSLTVNSNGTVSPCCNDWSRKLIIGDANREKIKDIWNGDKLRNLQKLHLSGGRKNHIACSSCGVPIYEAIDNIDDYAKEILYKINKMELENR</sequence>
<accession>A0A5C8E9C7</accession>
<dbReference type="InterPro" id="IPR034391">
    <property type="entry name" value="AdoMet-like_SPASM_containing"/>
</dbReference>
<keyword evidence="6" id="KW-0411">Iron-sulfur</keyword>
<dbReference type="InterPro" id="IPR013785">
    <property type="entry name" value="Aldolase_TIM"/>
</dbReference>
<evidence type="ECO:0000313" key="11">
    <source>
        <dbReference type="Proteomes" id="UP000322659"/>
    </source>
</evidence>
<dbReference type="AlphaFoldDB" id="A0A5C8E9C7"/>
<keyword evidence="5" id="KW-0408">Iron</keyword>
<evidence type="ECO:0000313" key="10">
    <source>
        <dbReference type="Proteomes" id="UP000322327"/>
    </source>
</evidence>
<reference evidence="9" key="2">
    <citation type="submission" date="2019-01" db="EMBL/GenBank/DDBJ databases">
        <authorList>
            <person name="Thorell K."/>
        </authorList>
    </citation>
    <scope>NUCLEOTIDE SEQUENCE</scope>
    <source>
        <strain evidence="9">PC3053II</strain>
        <strain evidence="8">PC5099IV</strain>
    </source>
</reference>
<evidence type="ECO:0000256" key="2">
    <source>
        <dbReference type="ARBA" id="ARBA00022485"/>
    </source>
</evidence>
<dbReference type="InterPro" id="IPR023885">
    <property type="entry name" value="4Fe4S-binding_SPASM_dom"/>
</dbReference>
<reference evidence="10 11" key="1">
    <citation type="journal article" date="1992" name="Lakartidningen">
        <title>[Penicillin V and not amoxicillin is the first choice preparation in acute otitis].</title>
        <authorList>
            <person name="Kamme C."/>
            <person name="Lundgren K."/>
            <person name="Prellner K."/>
        </authorList>
    </citation>
    <scope>NUCLEOTIDE SEQUENCE [LARGE SCALE GENOMIC DNA]</scope>
    <source>
        <strain evidence="9 10">PC3053II</strain>
        <strain evidence="8 11">PC5099IV</strain>
    </source>
</reference>
<dbReference type="InterPro" id="IPR058240">
    <property type="entry name" value="rSAM_sf"/>
</dbReference>
<keyword evidence="4" id="KW-0479">Metal-binding</keyword>
<comment type="caution">
    <text evidence="9">The sequence shown here is derived from an EMBL/GenBank/DDBJ whole genome shotgun (WGS) entry which is preliminary data.</text>
</comment>
<dbReference type="SFLD" id="SFLDS00029">
    <property type="entry name" value="Radical_SAM"/>
    <property type="match status" value="1"/>
</dbReference>
<evidence type="ECO:0000256" key="3">
    <source>
        <dbReference type="ARBA" id="ARBA00022691"/>
    </source>
</evidence>
<evidence type="ECO:0000259" key="7">
    <source>
        <dbReference type="PROSITE" id="PS51918"/>
    </source>
</evidence>